<reference evidence="5" key="1">
    <citation type="submission" date="2021-03" db="EMBL/GenBank/DDBJ databases">
        <authorList>
            <person name="Li Z."/>
            <person name="Yang C."/>
        </authorList>
    </citation>
    <scope>NUCLEOTIDE SEQUENCE</scope>
    <source>
        <strain evidence="5">Dzin_1.0</strain>
        <tissue evidence="5">Leaf</tissue>
    </source>
</reference>
<dbReference type="SMART" id="SM00369">
    <property type="entry name" value="LRR_TYP"/>
    <property type="match status" value="3"/>
</dbReference>
<dbReference type="Pfam" id="PF00560">
    <property type="entry name" value="LRR_1"/>
    <property type="match status" value="5"/>
</dbReference>
<dbReference type="FunFam" id="3.80.10.10:FF:000041">
    <property type="entry name" value="LRR receptor-like serine/threonine-protein kinase ERECTA"/>
    <property type="match status" value="2"/>
</dbReference>
<keyword evidence="6" id="KW-1185">Reference proteome</keyword>
<dbReference type="InterPro" id="IPR003591">
    <property type="entry name" value="Leu-rich_rpt_typical-subtyp"/>
</dbReference>
<evidence type="ECO:0000256" key="4">
    <source>
        <dbReference type="ARBA" id="ARBA00023180"/>
    </source>
</evidence>
<dbReference type="PANTHER" id="PTHR48057:SF7">
    <property type="entry name" value="LEUCINE-RICH REPEAT SERINE_THREONINE-PROTEIN KINASE 1"/>
    <property type="match status" value="1"/>
</dbReference>
<dbReference type="Gene3D" id="3.80.10.10">
    <property type="entry name" value="Ribonuclease Inhibitor"/>
    <property type="match status" value="1"/>
</dbReference>
<evidence type="ECO:0000256" key="1">
    <source>
        <dbReference type="ARBA" id="ARBA00022614"/>
    </source>
</evidence>
<keyword evidence="3" id="KW-0677">Repeat</keyword>
<protein>
    <submittedName>
        <fullName evidence="5">Uncharacterized protein</fullName>
    </submittedName>
</protein>
<dbReference type="InterPro" id="IPR052595">
    <property type="entry name" value="LRRC69/RLP"/>
</dbReference>
<dbReference type="Proteomes" id="UP001085076">
    <property type="component" value="Miscellaneous, Linkage group lg03"/>
</dbReference>
<dbReference type="PRINTS" id="PR00019">
    <property type="entry name" value="LEURICHRPT"/>
</dbReference>
<keyword evidence="1" id="KW-0433">Leucine-rich repeat</keyword>
<dbReference type="InterPro" id="IPR032675">
    <property type="entry name" value="LRR_dom_sf"/>
</dbReference>
<dbReference type="EMBL" id="JAGGNH010000003">
    <property type="protein sequence ID" value="KAJ0977951.1"/>
    <property type="molecule type" value="Genomic_DNA"/>
</dbReference>
<dbReference type="SUPFAM" id="SSF52058">
    <property type="entry name" value="L domain-like"/>
    <property type="match status" value="1"/>
</dbReference>
<evidence type="ECO:0000313" key="5">
    <source>
        <dbReference type="EMBL" id="KAJ0977951.1"/>
    </source>
</evidence>
<evidence type="ECO:0000313" key="6">
    <source>
        <dbReference type="Proteomes" id="UP001085076"/>
    </source>
</evidence>
<name>A0A9D5CQQ2_9LILI</name>
<gene>
    <name evidence="5" type="ORF">J5N97_013425</name>
</gene>
<proteinExistence type="predicted"/>
<dbReference type="OrthoDB" id="676979at2759"/>
<evidence type="ECO:0000256" key="2">
    <source>
        <dbReference type="ARBA" id="ARBA00022729"/>
    </source>
</evidence>
<keyword evidence="4" id="KW-0325">Glycoprotein</keyword>
<keyword evidence="2" id="KW-0732">Signal</keyword>
<reference evidence="5" key="2">
    <citation type="journal article" date="2022" name="Hortic Res">
        <title>The genome of Dioscorea zingiberensis sheds light on the biosynthesis, origin and evolution of the medicinally important diosgenin saponins.</title>
        <authorList>
            <person name="Li Y."/>
            <person name="Tan C."/>
            <person name="Li Z."/>
            <person name="Guo J."/>
            <person name="Li S."/>
            <person name="Chen X."/>
            <person name="Wang C."/>
            <person name="Dai X."/>
            <person name="Yang H."/>
            <person name="Song W."/>
            <person name="Hou L."/>
            <person name="Xu J."/>
            <person name="Tong Z."/>
            <person name="Xu A."/>
            <person name="Yuan X."/>
            <person name="Wang W."/>
            <person name="Yang Q."/>
            <person name="Chen L."/>
            <person name="Sun Z."/>
            <person name="Wang K."/>
            <person name="Pan B."/>
            <person name="Chen J."/>
            <person name="Bao Y."/>
            <person name="Liu F."/>
            <person name="Qi X."/>
            <person name="Gang D.R."/>
            <person name="Wen J."/>
            <person name="Li J."/>
        </authorList>
    </citation>
    <scope>NUCLEOTIDE SEQUENCE</scope>
    <source>
        <strain evidence="5">Dzin_1.0</strain>
    </source>
</reference>
<accession>A0A9D5CQQ2</accession>
<sequence length="492" mass="54139">MSEPETEIPLHLNWRSSSNIRRRTPAAKLISNPDPMAERPSPGDWFLNPAGVDWFLLPSPWPPRQSHYGLRSLHPIKKRIDKILLAKDPIPSGYILHYGLDVTNVVLTILEHSLKGLVKLELAKCEGGYGGINVIGWCYFMLEGLTLTNHQMDVGWLVGLSFCGNLKTQRSRGCRSIDANPDLSKISLNAPFPSCAAEFKSLKFLNLSNCDLTGEVPETLGNLKNLQFLELSNNQLTGAVLLSFANLKMLRELMLSSNLSSGNLMTIINFTGLRKLSLSGNAFLGSIPLDLGNLNNLEYLDLSMNSLSGALPPSFANLTMLLHFDARRNTLTGPIFPYIRSLLKPLIMDLSHNSMTGSLPEEIGNLTILEALWLGSNEFSRSIPVEIGNLKWLEVFSCHSCKLIGNIPDEISNLRRLPNLDISENSFKEELPAEEAAAATKKIAAAAGVAVEIMGRKDIGGKLHPVPKINVLKIAAKQEKERRKPISAILPA</sequence>
<dbReference type="InterPro" id="IPR001611">
    <property type="entry name" value="Leu-rich_rpt"/>
</dbReference>
<dbReference type="PANTHER" id="PTHR48057">
    <property type="entry name" value="LEUCINE-RICH REPEAT SERINE/THREONINE-PROTEIN KINASE 1"/>
    <property type="match status" value="1"/>
</dbReference>
<evidence type="ECO:0000256" key="3">
    <source>
        <dbReference type="ARBA" id="ARBA00022737"/>
    </source>
</evidence>
<comment type="caution">
    <text evidence="5">The sequence shown here is derived from an EMBL/GenBank/DDBJ whole genome shotgun (WGS) entry which is preliminary data.</text>
</comment>
<dbReference type="AlphaFoldDB" id="A0A9D5CQQ2"/>
<organism evidence="5 6">
    <name type="scientific">Dioscorea zingiberensis</name>
    <dbReference type="NCBI Taxonomy" id="325984"/>
    <lineage>
        <taxon>Eukaryota</taxon>
        <taxon>Viridiplantae</taxon>
        <taxon>Streptophyta</taxon>
        <taxon>Embryophyta</taxon>
        <taxon>Tracheophyta</taxon>
        <taxon>Spermatophyta</taxon>
        <taxon>Magnoliopsida</taxon>
        <taxon>Liliopsida</taxon>
        <taxon>Dioscoreales</taxon>
        <taxon>Dioscoreaceae</taxon>
        <taxon>Dioscorea</taxon>
    </lineage>
</organism>